<dbReference type="InterPro" id="IPR028202">
    <property type="entry name" value="Reductase_C"/>
</dbReference>
<dbReference type="InterPro" id="IPR036188">
    <property type="entry name" value="FAD/NAD-bd_sf"/>
</dbReference>
<dbReference type="InterPro" id="IPR023753">
    <property type="entry name" value="FAD/NAD-binding_dom"/>
</dbReference>
<accession>A0A7Y9EW24</accession>
<sequence length="419" mass="44103">MDHVQSHAARGRTLVIGAGQAGLQVASSLRELGDLDPITVVGGEAHLPYQRPPLSKAFLAGQAASPDLTLRHADFYDLHDIAIQSGMWIDSITLDDENGSSGTATTSDGETIGFSRLAFTLGGTPRRMSVPGADLAGIHYLRTIDDATALRAELDAADHVAIVGGGFIGLEIAATATAKGKDVTVLEALDRLMARAVAPEMSRFYADAHTRRGTRIELNATVTSFHGADGRVTGVGLSDGRAIKAEVVVVGIGLLPHTELASSIGLADARGIRVDQAGRTRIGGIVAAGDCALTAHPVHGEIRIESVPNAIAQAKSAAAALLGREPGKPPVPWFWSDQADLKLQMAGLSMGYDHAVVRGQPGSEQFSTLYYRDGEIVSVESVNSPRDYMTVRRILEVGGNIPVEAAGDLKIPLKDHLQR</sequence>
<evidence type="ECO:0000256" key="2">
    <source>
        <dbReference type="ARBA" id="ARBA00022630"/>
    </source>
</evidence>
<gene>
    <name evidence="7" type="ORF">BKA02_001936</name>
</gene>
<protein>
    <submittedName>
        <fullName evidence="7">3-phenylpropionate/trans-cinnamate dioxygenase ferredoxin reductase subunit</fullName>
        <ecNumber evidence="7">1.18.1.3</ecNumber>
    </submittedName>
</protein>
<dbReference type="Proteomes" id="UP000552045">
    <property type="component" value="Unassembled WGS sequence"/>
</dbReference>
<feature type="domain" description="Reductase C-terminal" evidence="6">
    <location>
        <begin position="333"/>
        <end position="416"/>
    </location>
</feature>
<evidence type="ECO:0000313" key="8">
    <source>
        <dbReference type="Proteomes" id="UP000552045"/>
    </source>
</evidence>
<dbReference type="PRINTS" id="PR00368">
    <property type="entry name" value="FADPNR"/>
</dbReference>
<dbReference type="Gene3D" id="3.30.390.30">
    <property type="match status" value="1"/>
</dbReference>
<dbReference type="EC" id="1.18.1.3" evidence="7"/>
<dbReference type="InterPro" id="IPR016156">
    <property type="entry name" value="FAD/NAD-linked_Rdtase_dimer_sf"/>
</dbReference>
<dbReference type="Pfam" id="PF07992">
    <property type="entry name" value="Pyr_redox_2"/>
    <property type="match status" value="1"/>
</dbReference>
<dbReference type="PRINTS" id="PR00411">
    <property type="entry name" value="PNDRDTASEI"/>
</dbReference>
<reference evidence="7 8" key="1">
    <citation type="submission" date="2020-07" db="EMBL/GenBank/DDBJ databases">
        <title>Sequencing the genomes of 1000 actinobacteria strains.</title>
        <authorList>
            <person name="Klenk H.-P."/>
        </authorList>
    </citation>
    <scope>NUCLEOTIDE SEQUENCE [LARGE SCALE GENOMIC DNA]</scope>
    <source>
        <strain evidence="7 8">DSM 22185</strain>
    </source>
</reference>
<evidence type="ECO:0000259" key="6">
    <source>
        <dbReference type="Pfam" id="PF14759"/>
    </source>
</evidence>
<keyword evidence="4 7" id="KW-0560">Oxidoreductase</keyword>
<proteinExistence type="predicted"/>
<dbReference type="PANTHER" id="PTHR43557:SF2">
    <property type="entry name" value="RIESKE DOMAIN-CONTAINING PROTEIN-RELATED"/>
    <property type="match status" value="1"/>
</dbReference>
<dbReference type="Pfam" id="PF14759">
    <property type="entry name" value="Reductase_C"/>
    <property type="match status" value="1"/>
</dbReference>
<name>A0A7Y9EW24_9MICO</name>
<dbReference type="GO" id="GO:0051213">
    <property type="term" value="F:dioxygenase activity"/>
    <property type="evidence" value="ECO:0007669"/>
    <property type="project" value="UniProtKB-KW"/>
</dbReference>
<dbReference type="InterPro" id="IPR050446">
    <property type="entry name" value="FAD-oxidoreductase/Apoptosis"/>
</dbReference>
<keyword evidence="8" id="KW-1185">Reference proteome</keyword>
<dbReference type="SUPFAM" id="SSF51905">
    <property type="entry name" value="FAD/NAD(P)-binding domain"/>
    <property type="match status" value="1"/>
</dbReference>
<dbReference type="PANTHER" id="PTHR43557">
    <property type="entry name" value="APOPTOSIS-INDUCING FACTOR 1"/>
    <property type="match status" value="1"/>
</dbReference>
<keyword evidence="3" id="KW-0274">FAD</keyword>
<evidence type="ECO:0000256" key="3">
    <source>
        <dbReference type="ARBA" id="ARBA00022827"/>
    </source>
</evidence>
<evidence type="ECO:0000313" key="7">
    <source>
        <dbReference type="EMBL" id="NYD54881.1"/>
    </source>
</evidence>
<dbReference type="SUPFAM" id="SSF55424">
    <property type="entry name" value="FAD/NAD-linked reductases, dimerisation (C-terminal) domain"/>
    <property type="match status" value="1"/>
</dbReference>
<dbReference type="AlphaFoldDB" id="A0A7Y9EW24"/>
<dbReference type="GO" id="GO:0016651">
    <property type="term" value="F:oxidoreductase activity, acting on NAD(P)H"/>
    <property type="evidence" value="ECO:0007669"/>
    <property type="project" value="TreeGrafter"/>
</dbReference>
<keyword evidence="2" id="KW-0285">Flavoprotein</keyword>
<comment type="caution">
    <text evidence="7">The sequence shown here is derived from an EMBL/GenBank/DDBJ whole genome shotgun (WGS) entry which is preliminary data.</text>
</comment>
<dbReference type="GO" id="GO:0005737">
    <property type="term" value="C:cytoplasm"/>
    <property type="evidence" value="ECO:0007669"/>
    <property type="project" value="TreeGrafter"/>
</dbReference>
<evidence type="ECO:0000259" key="5">
    <source>
        <dbReference type="Pfam" id="PF07992"/>
    </source>
</evidence>
<feature type="domain" description="FAD/NAD(P)-binding" evidence="5">
    <location>
        <begin position="13"/>
        <end position="314"/>
    </location>
</feature>
<comment type="cofactor">
    <cofactor evidence="1">
        <name>FAD</name>
        <dbReference type="ChEBI" id="CHEBI:57692"/>
    </cofactor>
</comment>
<dbReference type="RefSeq" id="WP_179433565.1">
    <property type="nucleotide sequence ID" value="NZ_BAABLC010000002.1"/>
</dbReference>
<dbReference type="GO" id="GO:0008860">
    <property type="term" value="F:ferredoxin-NAD+ reductase activity"/>
    <property type="evidence" value="ECO:0007669"/>
    <property type="project" value="UniProtKB-EC"/>
</dbReference>
<organism evidence="7 8">
    <name type="scientific">Microbacterium pseudoresistens</name>
    <dbReference type="NCBI Taxonomy" id="640634"/>
    <lineage>
        <taxon>Bacteria</taxon>
        <taxon>Bacillati</taxon>
        <taxon>Actinomycetota</taxon>
        <taxon>Actinomycetes</taxon>
        <taxon>Micrococcales</taxon>
        <taxon>Microbacteriaceae</taxon>
        <taxon>Microbacterium</taxon>
    </lineage>
</organism>
<dbReference type="EMBL" id="JACCBH010000001">
    <property type="protein sequence ID" value="NYD54881.1"/>
    <property type="molecule type" value="Genomic_DNA"/>
</dbReference>
<evidence type="ECO:0000256" key="1">
    <source>
        <dbReference type="ARBA" id="ARBA00001974"/>
    </source>
</evidence>
<dbReference type="Gene3D" id="3.50.50.60">
    <property type="entry name" value="FAD/NAD(P)-binding domain"/>
    <property type="match status" value="2"/>
</dbReference>
<keyword evidence="7" id="KW-0223">Dioxygenase</keyword>
<evidence type="ECO:0000256" key="4">
    <source>
        <dbReference type="ARBA" id="ARBA00023002"/>
    </source>
</evidence>